<dbReference type="OrthoDB" id="1898221at2759"/>
<evidence type="ECO:0000256" key="2">
    <source>
        <dbReference type="ARBA" id="ARBA00022598"/>
    </source>
</evidence>
<evidence type="ECO:0000313" key="5">
    <source>
        <dbReference type="EMBL" id="KAG2178916.1"/>
    </source>
</evidence>
<dbReference type="CDD" id="cd05911">
    <property type="entry name" value="Firefly_Luc_like"/>
    <property type="match status" value="1"/>
</dbReference>
<feature type="domain" description="AMP-binding enzyme C-terminal" evidence="4">
    <location>
        <begin position="448"/>
        <end position="528"/>
    </location>
</feature>
<dbReference type="GO" id="GO:0016405">
    <property type="term" value="F:CoA-ligase activity"/>
    <property type="evidence" value="ECO:0007669"/>
    <property type="project" value="TreeGrafter"/>
</dbReference>
<dbReference type="Gene3D" id="3.40.50.12780">
    <property type="entry name" value="N-terminal domain of ligase-like"/>
    <property type="match status" value="1"/>
</dbReference>
<evidence type="ECO:0000259" key="3">
    <source>
        <dbReference type="Pfam" id="PF00501"/>
    </source>
</evidence>
<comment type="caution">
    <text evidence="5">The sequence shown here is derived from an EMBL/GenBank/DDBJ whole genome shotgun (WGS) entry which is preliminary data.</text>
</comment>
<dbReference type="Proteomes" id="UP000654370">
    <property type="component" value="Unassembled WGS sequence"/>
</dbReference>
<dbReference type="Gene3D" id="3.30.300.30">
    <property type="match status" value="1"/>
</dbReference>
<dbReference type="Pfam" id="PF13193">
    <property type="entry name" value="AMP-binding_C"/>
    <property type="match status" value="1"/>
</dbReference>
<comment type="similarity">
    <text evidence="1">Belongs to the ATP-dependent AMP-binding enzyme family.</text>
</comment>
<dbReference type="InterPro" id="IPR000873">
    <property type="entry name" value="AMP-dep_synth/lig_dom"/>
</dbReference>
<feature type="domain" description="AMP-dependent synthetase/ligase" evidence="3">
    <location>
        <begin position="29"/>
        <end position="397"/>
    </location>
</feature>
<keyword evidence="2" id="KW-0436">Ligase</keyword>
<dbReference type="Pfam" id="PF00501">
    <property type="entry name" value="AMP-binding"/>
    <property type="match status" value="1"/>
</dbReference>
<dbReference type="AlphaFoldDB" id="A0A8H7PRU7"/>
<dbReference type="SUPFAM" id="SSF56801">
    <property type="entry name" value="Acetyl-CoA synthetase-like"/>
    <property type="match status" value="1"/>
</dbReference>
<evidence type="ECO:0008006" key="7">
    <source>
        <dbReference type="Google" id="ProtNLM"/>
    </source>
</evidence>
<accession>A0A8H7PRU7</accession>
<reference evidence="5" key="1">
    <citation type="submission" date="2020-12" db="EMBL/GenBank/DDBJ databases">
        <title>Metabolic potential, ecology and presence of endohyphal bacteria is reflected in genomic diversity of Mucoromycotina.</title>
        <authorList>
            <person name="Muszewska A."/>
            <person name="Okrasinska A."/>
            <person name="Steczkiewicz K."/>
            <person name="Drgas O."/>
            <person name="Orlowska M."/>
            <person name="Perlinska-Lenart U."/>
            <person name="Aleksandrzak-Piekarczyk T."/>
            <person name="Szatraj K."/>
            <person name="Zielenkiewicz U."/>
            <person name="Pilsyk S."/>
            <person name="Malc E."/>
            <person name="Mieczkowski P."/>
            <person name="Kruszewska J.S."/>
            <person name="Biernat P."/>
            <person name="Pawlowska J."/>
        </authorList>
    </citation>
    <scope>NUCLEOTIDE SEQUENCE</scope>
    <source>
        <strain evidence="5">WA0000067209</strain>
    </source>
</reference>
<evidence type="ECO:0000259" key="4">
    <source>
        <dbReference type="Pfam" id="PF13193"/>
    </source>
</evidence>
<sequence>MVFKSEPLLLMPQTGLTSFIFSNPNNVADDKPIFIDAETDKHITYGQLRNLVFRLNHGLRRIGFKKGDALCIYSANKVDYPVIVHGTVAAGGVVSPANAAYTAEELAYQLQQARAKYIVTSEENLKIALDAAQQVGLPKKNMFLFGQKAIDGVLPYTQAILADEECPAEEFDFEEAKSTTAYLCFSSGTTGRSKGVMSSHTNISTNCLQIAQAMKKHLDYNTARFIGFLPFYHIYGLSAMIHLGAYWGIPVVVMPRFDLAKFCQAIEKYKVTIAHVVPPVLVLMAKDPIVSNYDLSTVTHYQCGAAPLSAELSMAVSKRLNSKCVQSYGMTESSPGSHIQPLDNETHGIVGRMLPGMTAKIVNEDGKGKFKPLFAAVGLGERGELWMAGPNIMQGYLNMPNETAATIDNEGYLHTGDVAIIDSNGMFSIVDRVKELIKYKGFQVAPAELESLLLQSDLVADCAVIGVYDDSQATELPRAYIKVSSGVPENEETAKALIKFVDQQVANHKKLRGGVKFIDVIPKSAAGKILRKELRAMAASEAKQSISAKL</sequence>
<dbReference type="InterPro" id="IPR025110">
    <property type="entry name" value="AMP-bd_C"/>
</dbReference>
<dbReference type="InterPro" id="IPR042099">
    <property type="entry name" value="ANL_N_sf"/>
</dbReference>
<dbReference type="EMBL" id="JAEPQZ010000007">
    <property type="protein sequence ID" value="KAG2178916.1"/>
    <property type="molecule type" value="Genomic_DNA"/>
</dbReference>
<evidence type="ECO:0000256" key="1">
    <source>
        <dbReference type="ARBA" id="ARBA00006432"/>
    </source>
</evidence>
<name>A0A8H7PRU7_MORIS</name>
<evidence type="ECO:0000313" key="6">
    <source>
        <dbReference type="Proteomes" id="UP000654370"/>
    </source>
</evidence>
<protein>
    <recommendedName>
        <fullName evidence="7">4-coumarate--CoA ligase</fullName>
    </recommendedName>
</protein>
<dbReference type="InterPro" id="IPR045851">
    <property type="entry name" value="AMP-bd_C_sf"/>
</dbReference>
<organism evidence="5 6">
    <name type="scientific">Mortierella isabellina</name>
    <name type="common">Filamentous fungus</name>
    <name type="synonym">Umbelopsis isabellina</name>
    <dbReference type="NCBI Taxonomy" id="91625"/>
    <lineage>
        <taxon>Eukaryota</taxon>
        <taxon>Fungi</taxon>
        <taxon>Fungi incertae sedis</taxon>
        <taxon>Mucoromycota</taxon>
        <taxon>Mucoromycotina</taxon>
        <taxon>Umbelopsidomycetes</taxon>
        <taxon>Umbelopsidales</taxon>
        <taxon>Umbelopsidaceae</taxon>
        <taxon>Umbelopsis</taxon>
    </lineage>
</organism>
<dbReference type="PANTHER" id="PTHR24096">
    <property type="entry name" value="LONG-CHAIN-FATTY-ACID--COA LIGASE"/>
    <property type="match status" value="1"/>
</dbReference>
<gene>
    <name evidence="5" type="ORF">INT43_001763</name>
</gene>
<dbReference type="PANTHER" id="PTHR24096:SF149">
    <property type="entry name" value="AMP-BINDING DOMAIN-CONTAINING PROTEIN-RELATED"/>
    <property type="match status" value="1"/>
</dbReference>
<dbReference type="InterPro" id="IPR020845">
    <property type="entry name" value="AMP-binding_CS"/>
</dbReference>
<proteinExistence type="inferred from homology"/>
<dbReference type="PROSITE" id="PS00455">
    <property type="entry name" value="AMP_BINDING"/>
    <property type="match status" value="1"/>
</dbReference>
<keyword evidence="6" id="KW-1185">Reference proteome</keyword>